<evidence type="ECO:0000313" key="2">
    <source>
        <dbReference type="Proteomes" id="UP000223891"/>
    </source>
</evidence>
<sequence length="62" mass="7090">MYPQITEIFTFDESYIYQFILLGGITLEGAVIDARDDGIVLNGLQHIPTDKILYFVPLKKLE</sequence>
<reference evidence="2" key="1">
    <citation type="submission" date="2016-01" db="EMBL/GenBank/DDBJ databases">
        <title>Isolation and Characterization of Enterobacteria phage CBB.</title>
        <authorList>
            <person name="Buttimer C.T.H."/>
            <person name="Hendrix H."/>
            <person name="Alexandre H."/>
            <person name="O'Mahony J."/>
            <person name="Lavigne R."/>
            <person name="Coffey A."/>
        </authorList>
    </citation>
    <scope>NUCLEOTIDE SEQUENCE [LARGE SCALE GENOMIC DNA]</scope>
</reference>
<name>A0A1L2CV39_9CAUD</name>
<proteinExistence type="predicted"/>
<dbReference type="Proteomes" id="UP000223891">
    <property type="component" value="Segment"/>
</dbReference>
<organism evidence="1 2">
    <name type="scientific">Pectobacterium phage vB_PcaM_CBB</name>
    <dbReference type="NCBI Taxonomy" id="2772511"/>
    <lineage>
        <taxon>Viruses</taxon>
        <taxon>Duplodnaviria</taxon>
        <taxon>Heunggongvirae</taxon>
        <taxon>Uroviricota</taxon>
        <taxon>Caudoviricetes</taxon>
        <taxon>Mimasvirus</taxon>
        <taxon>Mimasvirus CBB</taxon>
    </lineage>
</organism>
<gene>
    <name evidence="1" type="ORF">CBB_306</name>
</gene>
<accession>A0A1L2CV39</accession>
<protein>
    <submittedName>
        <fullName evidence="1">Putative membrane protein</fullName>
    </submittedName>
</protein>
<dbReference type="EMBL" id="KU574722">
    <property type="protein sequence ID" value="AMM43869.1"/>
    <property type="molecule type" value="Genomic_DNA"/>
</dbReference>
<keyword evidence="2" id="KW-1185">Reference proteome</keyword>
<evidence type="ECO:0000313" key="1">
    <source>
        <dbReference type="EMBL" id="AMM43869.1"/>
    </source>
</evidence>